<proteinExistence type="predicted"/>
<reference evidence="2 3" key="1">
    <citation type="journal article" date="2016" name="Mol. Biol. Evol.">
        <title>Comparative Genomics of Early-Diverging Mushroom-Forming Fungi Provides Insights into the Origins of Lignocellulose Decay Capabilities.</title>
        <authorList>
            <person name="Nagy L.G."/>
            <person name="Riley R."/>
            <person name="Tritt A."/>
            <person name="Adam C."/>
            <person name="Daum C."/>
            <person name="Floudas D."/>
            <person name="Sun H."/>
            <person name="Yadav J.S."/>
            <person name="Pangilinan J."/>
            <person name="Larsson K.H."/>
            <person name="Matsuura K."/>
            <person name="Barry K."/>
            <person name="Labutti K."/>
            <person name="Kuo R."/>
            <person name="Ohm R.A."/>
            <person name="Bhattacharya S.S."/>
            <person name="Shirouzu T."/>
            <person name="Yoshinaga Y."/>
            <person name="Martin F.M."/>
            <person name="Grigoriev I.V."/>
            <person name="Hibbett D.S."/>
        </authorList>
    </citation>
    <scope>NUCLEOTIDE SEQUENCE [LARGE SCALE GENOMIC DNA]</scope>
    <source>
        <strain evidence="2 3">HHB12029</strain>
    </source>
</reference>
<dbReference type="CDD" id="cd00180">
    <property type="entry name" value="PKc"/>
    <property type="match status" value="1"/>
</dbReference>
<feature type="domain" description="Protein kinase" evidence="1">
    <location>
        <begin position="17"/>
        <end position="231"/>
    </location>
</feature>
<keyword evidence="2" id="KW-0418">Kinase</keyword>
<dbReference type="PROSITE" id="PS50011">
    <property type="entry name" value="PROTEIN_KINASE_DOM"/>
    <property type="match status" value="1"/>
</dbReference>
<dbReference type="InterPro" id="IPR011009">
    <property type="entry name" value="Kinase-like_dom_sf"/>
</dbReference>
<gene>
    <name evidence="2" type="ORF">EXIGLDRAFT_717724</name>
</gene>
<dbReference type="InterPro" id="IPR001245">
    <property type="entry name" value="Ser-Thr/Tyr_kinase_cat_dom"/>
</dbReference>
<dbReference type="EMBL" id="KV425998">
    <property type="protein sequence ID" value="KZV92959.1"/>
    <property type="molecule type" value="Genomic_DNA"/>
</dbReference>
<dbReference type="PANTHER" id="PTHR44329">
    <property type="entry name" value="SERINE/THREONINE-PROTEIN KINASE TNNI3K-RELATED"/>
    <property type="match status" value="1"/>
</dbReference>
<evidence type="ECO:0000259" key="1">
    <source>
        <dbReference type="PROSITE" id="PS50011"/>
    </source>
</evidence>
<dbReference type="OrthoDB" id="122279at2759"/>
<dbReference type="InterPro" id="IPR008271">
    <property type="entry name" value="Ser/Thr_kinase_AS"/>
</dbReference>
<dbReference type="PROSITE" id="PS00108">
    <property type="entry name" value="PROTEIN_KINASE_ST"/>
    <property type="match status" value="1"/>
</dbReference>
<dbReference type="GO" id="GO:0005524">
    <property type="term" value="F:ATP binding"/>
    <property type="evidence" value="ECO:0007669"/>
    <property type="project" value="InterPro"/>
</dbReference>
<protein>
    <submittedName>
        <fullName evidence="2">Kinase-like protein</fullName>
    </submittedName>
</protein>
<name>A0A166AKZ2_EXIGL</name>
<dbReference type="InterPro" id="IPR000719">
    <property type="entry name" value="Prot_kinase_dom"/>
</dbReference>
<dbReference type="InterPro" id="IPR051681">
    <property type="entry name" value="Ser/Thr_Kinases-Pseudokinases"/>
</dbReference>
<sequence>MSHSLATPQDLTATVVVDFDRKVASGGYGDVYKGRLIGDVDGHSGEVAVKVTRFIFTDVPEKVIRAVKQELDIWQRHRHPYILPLIGVYLHRGIPCAVSPWCDRGTIIEYMKSARGGHEPEVDAPVTDCDFDLLRLHCLEMKLLSEVAAGLSHLHGYNMAHGDIKPSNILVKKGGIAQLGDFGFSVILAERSSNTSSHLGTARWFAPESFQDHAHRTQEADMWAFGCVILE</sequence>
<dbReference type="InParanoid" id="A0A166AKZ2"/>
<keyword evidence="3" id="KW-1185">Reference proteome</keyword>
<dbReference type="Gene3D" id="1.10.510.10">
    <property type="entry name" value="Transferase(Phosphotransferase) domain 1"/>
    <property type="match status" value="1"/>
</dbReference>
<accession>A0A166AKZ2</accession>
<dbReference type="Pfam" id="PF07714">
    <property type="entry name" value="PK_Tyr_Ser-Thr"/>
    <property type="match status" value="1"/>
</dbReference>
<organism evidence="2 3">
    <name type="scientific">Exidia glandulosa HHB12029</name>
    <dbReference type="NCBI Taxonomy" id="1314781"/>
    <lineage>
        <taxon>Eukaryota</taxon>
        <taxon>Fungi</taxon>
        <taxon>Dikarya</taxon>
        <taxon>Basidiomycota</taxon>
        <taxon>Agaricomycotina</taxon>
        <taxon>Agaricomycetes</taxon>
        <taxon>Auriculariales</taxon>
        <taxon>Exidiaceae</taxon>
        <taxon>Exidia</taxon>
    </lineage>
</organism>
<dbReference type="GO" id="GO:0004674">
    <property type="term" value="F:protein serine/threonine kinase activity"/>
    <property type="evidence" value="ECO:0007669"/>
    <property type="project" value="TreeGrafter"/>
</dbReference>
<dbReference type="Proteomes" id="UP000077266">
    <property type="component" value="Unassembled WGS sequence"/>
</dbReference>
<evidence type="ECO:0000313" key="2">
    <source>
        <dbReference type="EMBL" id="KZV92959.1"/>
    </source>
</evidence>
<dbReference type="STRING" id="1314781.A0A166AKZ2"/>
<dbReference type="SMART" id="SM00220">
    <property type="entry name" value="S_TKc"/>
    <property type="match status" value="1"/>
</dbReference>
<evidence type="ECO:0000313" key="3">
    <source>
        <dbReference type="Proteomes" id="UP000077266"/>
    </source>
</evidence>
<dbReference type="AlphaFoldDB" id="A0A166AKZ2"/>
<dbReference type="SUPFAM" id="SSF56112">
    <property type="entry name" value="Protein kinase-like (PK-like)"/>
    <property type="match status" value="1"/>
</dbReference>
<dbReference type="PANTHER" id="PTHR44329:SF261">
    <property type="entry name" value="ZINC FINGER CONTAINING PROTEIN KINASE-RELATED"/>
    <property type="match status" value="1"/>
</dbReference>
<keyword evidence="2" id="KW-0808">Transferase</keyword>
<feature type="non-terminal residue" evidence="2">
    <location>
        <position position="231"/>
    </location>
</feature>